<proteinExistence type="predicted"/>
<organism evidence="1 2">
    <name type="scientific">Terrimonas rubra</name>
    <dbReference type="NCBI Taxonomy" id="1035890"/>
    <lineage>
        <taxon>Bacteria</taxon>
        <taxon>Pseudomonadati</taxon>
        <taxon>Bacteroidota</taxon>
        <taxon>Chitinophagia</taxon>
        <taxon>Chitinophagales</taxon>
        <taxon>Chitinophagaceae</taxon>
        <taxon>Terrimonas</taxon>
    </lineage>
</organism>
<reference evidence="2" key="1">
    <citation type="journal article" date="2019" name="Int. J. Syst. Evol. Microbiol.">
        <title>The Global Catalogue of Microorganisms (GCM) 10K type strain sequencing project: providing services to taxonomists for standard genome sequencing and annotation.</title>
        <authorList>
            <consortium name="The Broad Institute Genomics Platform"/>
            <consortium name="The Broad Institute Genome Sequencing Center for Infectious Disease"/>
            <person name="Wu L."/>
            <person name="Ma J."/>
        </authorList>
    </citation>
    <scope>NUCLEOTIDE SEQUENCE [LARGE SCALE GENOMIC DNA]</scope>
    <source>
        <strain evidence="2">KCTC 23299</strain>
    </source>
</reference>
<comment type="caution">
    <text evidence="1">The sequence shown here is derived from an EMBL/GenBank/DDBJ whole genome shotgun (WGS) entry which is preliminary data.</text>
</comment>
<dbReference type="Proteomes" id="UP001597511">
    <property type="component" value="Unassembled WGS sequence"/>
</dbReference>
<evidence type="ECO:0000313" key="2">
    <source>
        <dbReference type="Proteomes" id="UP001597511"/>
    </source>
</evidence>
<evidence type="ECO:0000313" key="1">
    <source>
        <dbReference type="EMBL" id="MFD2921272.1"/>
    </source>
</evidence>
<name>A0ABW6ABD4_9BACT</name>
<dbReference type="EMBL" id="JBHUOZ010000003">
    <property type="protein sequence ID" value="MFD2921272.1"/>
    <property type="molecule type" value="Genomic_DNA"/>
</dbReference>
<accession>A0ABW6ABD4</accession>
<gene>
    <name evidence="1" type="ORF">ACFS6H_16215</name>
</gene>
<protein>
    <submittedName>
        <fullName evidence="1">Uncharacterized protein</fullName>
    </submittedName>
</protein>
<keyword evidence="2" id="KW-1185">Reference proteome</keyword>
<dbReference type="RefSeq" id="WP_386101249.1">
    <property type="nucleotide sequence ID" value="NZ_JBHUOZ010000003.1"/>
</dbReference>
<sequence>MEHQQQLDILIRSLDLLGSSIEDLEKTLPAFVYDIGEDVISEFENGFLLLSQLIENNMLSTGSIVSVLRLNNKVQWCLRNIGEEDFSNEEWNKVRVLAKLTSQLITKS</sequence>